<dbReference type="GO" id="GO:0006427">
    <property type="term" value="P:histidyl-tRNA aminoacylation"/>
    <property type="evidence" value="ECO:0007669"/>
    <property type="project" value="TreeGrafter"/>
</dbReference>
<dbReference type="GO" id="GO:0005739">
    <property type="term" value="C:mitochondrion"/>
    <property type="evidence" value="ECO:0007669"/>
    <property type="project" value="TreeGrafter"/>
</dbReference>
<keyword evidence="3" id="KW-1185">Reference proteome</keyword>
<dbReference type="PANTHER" id="PTHR11476:SF7">
    <property type="entry name" value="HISTIDINE--TRNA LIGASE"/>
    <property type="match status" value="1"/>
</dbReference>
<reference evidence="2" key="1">
    <citation type="journal article" date="2023" name="Mol. Phylogenet. Evol.">
        <title>Genome-scale phylogeny and comparative genomics of the fungal order Sordariales.</title>
        <authorList>
            <person name="Hensen N."/>
            <person name="Bonometti L."/>
            <person name="Westerberg I."/>
            <person name="Brannstrom I.O."/>
            <person name="Guillou S."/>
            <person name="Cros-Aarteil S."/>
            <person name="Calhoun S."/>
            <person name="Haridas S."/>
            <person name="Kuo A."/>
            <person name="Mondo S."/>
            <person name="Pangilinan J."/>
            <person name="Riley R."/>
            <person name="LaButti K."/>
            <person name="Andreopoulos B."/>
            <person name="Lipzen A."/>
            <person name="Chen C."/>
            <person name="Yan M."/>
            <person name="Daum C."/>
            <person name="Ng V."/>
            <person name="Clum A."/>
            <person name="Steindorff A."/>
            <person name="Ohm R.A."/>
            <person name="Martin F."/>
            <person name="Silar P."/>
            <person name="Natvig D.O."/>
            <person name="Lalanne C."/>
            <person name="Gautier V."/>
            <person name="Ament-Velasquez S.L."/>
            <person name="Kruys A."/>
            <person name="Hutchinson M.I."/>
            <person name="Powell A.J."/>
            <person name="Barry K."/>
            <person name="Miller A.N."/>
            <person name="Grigoriev I.V."/>
            <person name="Debuchy R."/>
            <person name="Gladieux P."/>
            <person name="Hiltunen Thoren M."/>
            <person name="Johannesson H."/>
        </authorList>
    </citation>
    <scope>NUCLEOTIDE SEQUENCE</scope>
    <source>
        <strain evidence="2">CBS 731.68</strain>
    </source>
</reference>
<accession>A0AAN6TRN9</accession>
<gene>
    <name evidence="2" type="ORF">N657DRAFT_674937</name>
</gene>
<dbReference type="Proteomes" id="UP001302602">
    <property type="component" value="Unassembled WGS sequence"/>
</dbReference>
<feature type="region of interest" description="Disordered" evidence="1">
    <location>
        <begin position="1"/>
        <end position="27"/>
    </location>
</feature>
<evidence type="ECO:0000313" key="2">
    <source>
        <dbReference type="EMBL" id="KAK4119419.1"/>
    </source>
</evidence>
<dbReference type="AlphaFoldDB" id="A0AAN6TRN9"/>
<comment type="caution">
    <text evidence="2">The sequence shown here is derived from an EMBL/GenBank/DDBJ whole genome shotgun (WGS) entry which is preliminary data.</text>
</comment>
<sequence length="267" mass="29653">MPDSKRQKELGIGLEGTYTPSRSNPGHFTEKYGEDSRLIYNLEDQGGEACSSCYDLSFPFARWLSMRSDVQHIRRSQAAKVYRRDQPAIARRVPVPDRISQQPNQIESSPLIDARRPKRSGSDLTREAEVYILAFGGKKFDGLLLERMRVARELWHVGIRAEFHRKLAVILEDEELAAGRVRVKQLHGGDRDAAVIKRGCSLLGKSSPKSTSASGKPLQIGAETAWLHFLAGGEPIYTCAAIATVLAEVAPYRRLTISRLAPQSGLV</sequence>
<evidence type="ECO:0000313" key="3">
    <source>
        <dbReference type="Proteomes" id="UP001302602"/>
    </source>
</evidence>
<dbReference type="RefSeq" id="XP_062643192.1">
    <property type="nucleotide sequence ID" value="XM_062795789.1"/>
</dbReference>
<dbReference type="InterPro" id="IPR045864">
    <property type="entry name" value="aa-tRNA-synth_II/BPL/LPL"/>
</dbReference>
<dbReference type="PANTHER" id="PTHR11476">
    <property type="entry name" value="HISTIDYL-TRNA SYNTHETASE"/>
    <property type="match status" value="1"/>
</dbReference>
<dbReference type="EMBL" id="MU853249">
    <property type="protein sequence ID" value="KAK4119419.1"/>
    <property type="molecule type" value="Genomic_DNA"/>
</dbReference>
<protein>
    <submittedName>
        <fullName evidence="2">Uncharacterized protein</fullName>
    </submittedName>
</protein>
<dbReference type="GO" id="GO:0032543">
    <property type="term" value="P:mitochondrial translation"/>
    <property type="evidence" value="ECO:0007669"/>
    <property type="project" value="TreeGrafter"/>
</dbReference>
<name>A0AAN6TRN9_9PEZI</name>
<organism evidence="2 3">
    <name type="scientific">Parathielavia appendiculata</name>
    <dbReference type="NCBI Taxonomy" id="2587402"/>
    <lineage>
        <taxon>Eukaryota</taxon>
        <taxon>Fungi</taxon>
        <taxon>Dikarya</taxon>
        <taxon>Ascomycota</taxon>
        <taxon>Pezizomycotina</taxon>
        <taxon>Sordariomycetes</taxon>
        <taxon>Sordariomycetidae</taxon>
        <taxon>Sordariales</taxon>
        <taxon>Chaetomiaceae</taxon>
        <taxon>Parathielavia</taxon>
    </lineage>
</organism>
<dbReference type="GO" id="GO:0004821">
    <property type="term" value="F:histidine-tRNA ligase activity"/>
    <property type="evidence" value="ECO:0007669"/>
    <property type="project" value="TreeGrafter"/>
</dbReference>
<proteinExistence type="predicted"/>
<dbReference type="Gene3D" id="3.30.930.10">
    <property type="entry name" value="Bira Bifunctional Protein, Domain 2"/>
    <property type="match status" value="1"/>
</dbReference>
<evidence type="ECO:0000256" key="1">
    <source>
        <dbReference type="SAM" id="MobiDB-lite"/>
    </source>
</evidence>
<dbReference type="GeneID" id="87832557"/>
<dbReference type="GO" id="GO:0003723">
    <property type="term" value="F:RNA binding"/>
    <property type="evidence" value="ECO:0007669"/>
    <property type="project" value="TreeGrafter"/>
</dbReference>
<reference evidence="2" key="2">
    <citation type="submission" date="2023-05" db="EMBL/GenBank/DDBJ databases">
        <authorList>
            <consortium name="Lawrence Berkeley National Laboratory"/>
            <person name="Steindorff A."/>
            <person name="Hensen N."/>
            <person name="Bonometti L."/>
            <person name="Westerberg I."/>
            <person name="Brannstrom I.O."/>
            <person name="Guillou S."/>
            <person name="Cros-Aarteil S."/>
            <person name="Calhoun S."/>
            <person name="Haridas S."/>
            <person name="Kuo A."/>
            <person name="Mondo S."/>
            <person name="Pangilinan J."/>
            <person name="Riley R."/>
            <person name="Labutti K."/>
            <person name="Andreopoulos B."/>
            <person name="Lipzen A."/>
            <person name="Chen C."/>
            <person name="Yanf M."/>
            <person name="Daum C."/>
            <person name="Ng V."/>
            <person name="Clum A."/>
            <person name="Ohm R."/>
            <person name="Martin F."/>
            <person name="Silar P."/>
            <person name="Natvig D."/>
            <person name="Lalanne C."/>
            <person name="Gautier V."/>
            <person name="Ament-Velasquez S.L."/>
            <person name="Kruys A."/>
            <person name="Hutchinson M.I."/>
            <person name="Powell A.J."/>
            <person name="Barry K."/>
            <person name="Miller A.N."/>
            <person name="Grigoriev I.V."/>
            <person name="Debuchy R."/>
            <person name="Gladieux P."/>
            <person name="Thoren M.H."/>
            <person name="Johannesson H."/>
        </authorList>
    </citation>
    <scope>NUCLEOTIDE SEQUENCE</scope>
    <source>
        <strain evidence="2">CBS 731.68</strain>
    </source>
</reference>
<dbReference type="GO" id="GO:0005829">
    <property type="term" value="C:cytosol"/>
    <property type="evidence" value="ECO:0007669"/>
    <property type="project" value="TreeGrafter"/>
</dbReference>